<keyword evidence="2" id="KW-1185">Reference proteome</keyword>
<dbReference type="EMBL" id="NBNE01001352">
    <property type="protein sequence ID" value="OWZ14372.1"/>
    <property type="molecule type" value="Genomic_DNA"/>
</dbReference>
<protein>
    <submittedName>
        <fullName evidence="1">Uncharacterized protein</fullName>
    </submittedName>
</protein>
<gene>
    <name evidence="1" type="ORF">PHMEG_00012159</name>
</gene>
<dbReference type="Proteomes" id="UP000198211">
    <property type="component" value="Unassembled WGS sequence"/>
</dbReference>
<comment type="caution">
    <text evidence="1">The sequence shown here is derived from an EMBL/GenBank/DDBJ whole genome shotgun (WGS) entry which is preliminary data.</text>
</comment>
<evidence type="ECO:0000313" key="1">
    <source>
        <dbReference type="EMBL" id="OWZ14372.1"/>
    </source>
</evidence>
<sequence length="103" mass="11286">MGRILEYYPSTGDCLYYDATGETENHDTALMVIMWYTFGRALDLTYIPMSSLPLSSDSPVTTLHNLALSPISIASNSPLNMSQTPLTGVLLRCEGDDGNNNSY</sequence>
<proteinExistence type="predicted"/>
<reference evidence="2" key="1">
    <citation type="submission" date="2017-03" db="EMBL/GenBank/DDBJ databases">
        <title>Phytopthora megakarya and P. palmivora, two closely related causual agents of cacao black pod achieved similar genome size and gene model numbers by different mechanisms.</title>
        <authorList>
            <person name="Ali S."/>
            <person name="Shao J."/>
            <person name="Larry D.J."/>
            <person name="Kronmiller B."/>
            <person name="Shen D."/>
            <person name="Strem M.D."/>
            <person name="Melnick R.L."/>
            <person name="Guiltinan M.J."/>
            <person name="Tyler B.M."/>
            <person name="Meinhardt L.W."/>
            <person name="Bailey B.A."/>
        </authorList>
    </citation>
    <scope>NUCLEOTIDE SEQUENCE [LARGE SCALE GENOMIC DNA]</scope>
    <source>
        <strain evidence="2">zdho120</strain>
    </source>
</reference>
<organism evidence="1 2">
    <name type="scientific">Phytophthora megakarya</name>
    <dbReference type="NCBI Taxonomy" id="4795"/>
    <lineage>
        <taxon>Eukaryota</taxon>
        <taxon>Sar</taxon>
        <taxon>Stramenopiles</taxon>
        <taxon>Oomycota</taxon>
        <taxon>Peronosporomycetes</taxon>
        <taxon>Peronosporales</taxon>
        <taxon>Peronosporaceae</taxon>
        <taxon>Phytophthora</taxon>
    </lineage>
</organism>
<evidence type="ECO:0000313" key="2">
    <source>
        <dbReference type="Proteomes" id="UP000198211"/>
    </source>
</evidence>
<accession>A0A225W9W3</accession>
<name>A0A225W9W3_9STRA</name>
<dbReference type="AlphaFoldDB" id="A0A225W9W3"/>